<evidence type="ECO:0000256" key="6">
    <source>
        <dbReference type="ARBA" id="ARBA00023098"/>
    </source>
</evidence>
<comment type="pathway">
    <text evidence="2 9">Lipid metabolism; fatty acid biosynthesis.</text>
</comment>
<organism evidence="12 13">
    <name type="scientific">Methylobacterium gregans</name>
    <dbReference type="NCBI Taxonomy" id="374424"/>
    <lineage>
        <taxon>Bacteria</taxon>
        <taxon>Pseudomonadati</taxon>
        <taxon>Pseudomonadota</taxon>
        <taxon>Alphaproteobacteria</taxon>
        <taxon>Hyphomicrobiales</taxon>
        <taxon>Methylobacteriaceae</taxon>
        <taxon>Methylobacterium</taxon>
    </lineage>
</organism>
<reference evidence="12" key="2">
    <citation type="submission" date="2021-08" db="EMBL/GenBank/DDBJ databases">
        <authorList>
            <person name="Tani A."/>
            <person name="Ola A."/>
            <person name="Ogura Y."/>
            <person name="Katsura K."/>
            <person name="Hayashi T."/>
        </authorList>
    </citation>
    <scope>NUCLEOTIDE SEQUENCE</scope>
    <source>
        <strain evidence="12">NBRC 103626</strain>
    </source>
</reference>
<keyword evidence="8 9" id="KW-0092">Biotin</keyword>
<reference evidence="12" key="1">
    <citation type="journal article" date="2016" name="Front. Microbiol.">
        <title>Genome Sequence of the Piezophilic, Mesophilic Sulfate-Reducing Bacterium Desulfovibrio indicus J2T.</title>
        <authorList>
            <person name="Cao J."/>
            <person name="Maignien L."/>
            <person name="Shao Z."/>
            <person name="Alain K."/>
            <person name="Jebbar M."/>
        </authorList>
    </citation>
    <scope>NUCLEOTIDE SEQUENCE</scope>
    <source>
        <strain evidence="12">NBRC 103626</strain>
    </source>
</reference>
<evidence type="ECO:0000256" key="2">
    <source>
        <dbReference type="ARBA" id="ARBA00005194"/>
    </source>
</evidence>
<evidence type="ECO:0000256" key="9">
    <source>
        <dbReference type="RuleBase" id="RU364072"/>
    </source>
</evidence>
<evidence type="ECO:0000256" key="4">
    <source>
        <dbReference type="ARBA" id="ARBA00022516"/>
    </source>
</evidence>
<comment type="function">
    <text evidence="1 9">This protein is a component of the acetyl coenzyme A carboxylase complex; first, biotin carboxylase catalyzes the carboxylation of the carrier protein and then the transcarboxylase transfers the carboxyl group to form malonyl-CoA.</text>
</comment>
<dbReference type="Pfam" id="PF00364">
    <property type="entry name" value="Biotin_lipoyl"/>
    <property type="match status" value="1"/>
</dbReference>
<dbReference type="InterPro" id="IPR050709">
    <property type="entry name" value="Biotin_Carboxyl_Carrier/Decarb"/>
</dbReference>
<feature type="region of interest" description="Disordered" evidence="10">
    <location>
        <begin position="66"/>
        <end position="106"/>
    </location>
</feature>
<dbReference type="PRINTS" id="PR01071">
    <property type="entry name" value="ACOABIOTINCC"/>
</dbReference>
<evidence type="ECO:0000313" key="13">
    <source>
        <dbReference type="Proteomes" id="UP001055108"/>
    </source>
</evidence>
<keyword evidence="4 9" id="KW-0444">Lipid biosynthesis</keyword>
<evidence type="ECO:0000256" key="8">
    <source>
        <dbReference type="ARBA" id="ARBA00023267"/>
    </source>
</evidence>
<dbReference type="GO" id="GO:0009317">
    <property type="term" value="C:acetyl-CoA carboxylase complex"/>
    <property type="evidence" value="ECO:0007669"/>
    <property type="project" value="InterPro"/>
</dbReference>
<comment type="caution">
    <text evidence="12">The sequence shown here is derived from an EMBL/GenBank/DDBJ whole genome shotgun (WGS) entry which is preliminary data.</text>
</comment>
<dbReference type="InterPro" id="IPR011053">
    <property type="entry name" value="Single_hybrid_motif"/>
</dbReference>
<proteinExistence type="predicted"/>
<name>A0AA37MA83_9HYPH</name>
<dbReference type="InterPro" id="IPR000089">
    <property type="entry name" value="Biotin_lipoyl"/>
</dbReference>
<protein>
    <recommendedName>
        <fullName evidence="3 9">Biotin carboxyl carrier protein of acetyl-CoA carboxylase</fullName>
    </recommendedName>
</protein>
<keyword evidence="5 9" id="KW-0276">Fatty acid metabolism</keyword>
<evidence type="ECO:0000256" key="3">
    <source>
        <dbReference type="ARBA" id="ARBA00017562"/>
    </source>
</evidence>
<dbReference type="Proteomes" id="UP001055108">
    <property type="component" value="Unassembled WGS sequence"/>
</dbReference>
<dbReference type="PANTHER" id="PTHR45266:SF3">
    <property type="entry name" value="OXALOACETATE DECARBOXYLASE ALPHA CHAIN"/>
    <property type="match status" value="1"/>
</dbReference>
<evidence type="ECO:0000256" key="10">
    <source>
        <dbReference type="SAM" id="MobiDB-lite"/>
    </source>
</evidence>
<sequence>MKDPAPMPKHEPIDPDLVRELANLVTETGLSEIEVEKGDLRIRVVRRLEPVSVQVAAPAPVAALAPSPAPIAPAAAPAPASPRAHPGAVPSPMVGTAYRRPSPDTKPFVEVGSRVEAGEKVLLIEAMKTFNEIVAPRAGTVSAIFVEDGQPVEFGEPLLAIE</sequence>
<dbReference type="PANTHER" id="PTHR45266">
    <property type="entry name" value="OXALOACETATE DECARBOXYLASE ALPHA CHAIN"/>
    <property type="match status" value="1"/>
</dbReference>
<evidence type="ECO:0000256" key="5">
    <source>
        <dbReference type="ARBA" id="ARBA00022832"/>
    </source>
</evidence>
<dbReference type="GO" id="GO:0006633">
    <property type="term" value="P:fatty acid biosynthetic process"/>
    <property type="evidence" value="ECO:0007669"/>
    <property type="project" value="UniProtKB-KW"/>
</dbReference>
<dbReference type="InterPro" id="IPR001882">
    <property type="entry name" value="Biotin_BS"/>
</dbReference>
<gene>
    <name evidence="12" type="primary">accB</name>
    <name evidence="12" type="ORF">NBEOAGPD_1710</name>
</gene>
<accession>A0AA37MA83</accession>
<keyword evidence="13" id="KW-1185">Reference proteome</keyword>
<dbReference type="AlphaFoldDB" id="A0AA37MA83"/>
<evidence type="ECO:0000256" key="1">
    <source>
        <dbReference type="ARBA" id="ARBA00003761"/>
    </source>
</evidence>
<evidence type="ECO:0000313" key="12">
    <source>
        <dbReference type="EMBL" id="GJD78495.1"/>
    </source>
</evidence>
<dbReference type="EMBL" id="BPQM01000033">
    <property type="protein sequence ID" value="GJD78495.1"/>
    <property type="molecule type" value="Genomic_DNA"/>
</dbReference>
<dbReference type="PROSITE" id="PS50968">
    <property type="entry name" value="BIOTINYL_LIPOYL"/>
    <property type="match status" value="1"/>
</dbReference>
<dbReference type="SUPFAM" id="SSF51230">
    <property type="entry name" value="Single hybrid motif"/>
    <property type="match status" value="1"/>
</dbReference>
<evidence type="ECO:0000256" key="7">
    <source>
        <dbReference type="ARBA" id="ARBA00023160"/>
    </source>
</evidence>
<dbReference type="Gene3D" id="2.40.50.100">
    <property type="match status" value="1"/>
</dbReference>
<dbReference type="CDD" id="cd06850">
    <property type="entry name" value="biotinyl_domain"/>
    <property type="match status" value="1"/>
</dbReference>
<keyword evidence="6 9" id="KW-0443">Lipid metabolism</keyword>
<dbReference type="NCBIfam" id="TIGR00531">
    <property type="entry name" value="BCCP"/>
    <property type="match status" value="1"/>
</dbReference>
<evidence type="ECO:0000259" key="11">
    <source>
        <dbReference type="PROSITE" id="PS50968"/>
    </source>
</evidence>
<dbReference type="PROSITE" id="PS00188">
    <property type="entry name" value="BIOTIN"/>
    <property type="match status" value="1"/>
</dbReference>
<feature type="domain" description="Lipoyl-binding" evidence="11">
    <location>
        <begin position="86"/>
        <end position="162"/>
    </location>
</feature>
<feature type="compositionally biased region" description="Low complexity" evidence="10">
    <location>
        <begin position="66"/>
        <end position="88"/>
    </location>
</feature>
<dbReference type="InterPro" id="IPR001249">
    <property type="entry name" value="AcCoA_biotinCC"/>
</dbReference>
<keyword evidence="7 9" id="KW-0275">Fatty acid biosynthesis</keyword>
<dbReference type="GO" id="GO:0003989">
    <property type="term" value="F:acetyl-CoA carboxylase activity"/>
    <property type="evidence" value="ECO:0007669"/>
    <property type="project" value="InterPro"/>
</dbReference>